<dbReference type="GO" id="GO:0042799">
    <property type="term" value="F:histone H4K20 methyltransferase activity"/>
    <property type="evidence" value="ECO:0007669"/>
    <property type="project" value="TreeGrafter"/>
</dbReference>
<dbReference type="AlphaFoldDB" id="A0A0D3ISX8"/>
<evidence type="ECO:0000259" key="5">
    <source>
        <dbReference type="Pfam" id="PF00856"/>
    </source>
</evidence>
<evidence type="ECO:0000313" key="6">
    <source>
        <dbReference type="EnsemblProtists" id="EOD14363"/>
    </source>
</evidence>
<dbReference type="PANTHER" id="PTHR46402:SF2">
    <property type="entry name" value="HISTONE-LYSINE N-TRIMETHYLTRANSFERASE SMYD5"/>
    <property type="match status" value="1"/>
</dbReference>
<dbReference type="PaxDb" id="2903-EOD14363"/>
<dbReference type="InterPro" id="IPR001214">
    <property type="entry name" value="SET_dom"/>
</dbReference>
<protein>
    <recommendedName>
        <fullName evidence="5">SET domain-containing protein</fullName>
    </recommendedName>
</protein>
<dbReference type="CDD" id="cd20071">
    <property type="entry name" value="SET_SMYD"/>
    <property type="match status" value="1"/>
</dbReference>
<evidence type="ECO:0000256" key="3">
    <source>
        <dbReference type="ARBA" id="ARBA00022691"/>
    </source>
</evidence>
<reference evidence="6" key="2">
    <citation type="submission" date="2024-10" db="UniProtKB">
        <authorList>
            <consortium name="EnsemblProtists"/>
        </authorList>
    </citation>
    <scope>IDENTIFICATION</scope>
</reference>
<evidence type="ECO:0000313" key="7">
    <source>
        <dbReference type="Proteomes" id="UP000013827"/>
    </source>
</evidence>
<sequence>MAGRNSFGSLVGLAFLNQAAAGLSWLVCMMNHSCAPNASVAFGGAPNAPATARIVALREVAAGEEIVHSYVDCRLSKRVRAEGLAIYGIRCQCARKR</sequence>
<evidence type="ECO:0000256" key="1">
    <source>
        <dbReference type="ARBA" id="ARBA00022603"/>
    </source>
</evidence>
<keyword evidence="2" id="KW-0808">Transferase</keyword>
<dbReference type="Proteomes" id="UP000013827">
    <property type="component" value="Unassembled WGS sequence"/>
</dbReference>
<dbReference type="GO" id="GO:0032259">
    <property type="term" value="P:methylation"/>
    <property type="evidence" value="ECO:0007669"/>
    <property type="project" value="UniProtKB-KW"/>
</dbReference>
<dbReference type="EnsemblProtists" id="EOD14363">
    <property type="protein sequence ID" value="EOD14363"/>
    <property type="gene ID" value="EMIHUDRAFT_211778"/>
</dbReference>
<dbReference type="Gene3D" id="2.170.270.10">
    <property type="entry name" value="SET domain"/>
    <property type="match status" value="1"/>
</dbReference>
<keyword evidence="4" id="KW-0732">Signal</keyword>
<evidence type="ECO:0000256" key="2">
    <source>
        <dbReference type="ARBA" id="ARBA00022679"/>
    </source>
</evidence>
<name>A0A0D3ISX8_EMIH1</name>
<dbReference type="PANTHER" id="PTHR46402">
    <property type="entry name" value="SET AND MYND DOMAIN-CONTAINING PROTEIN 5"/>
    <property type="match status" value="1"/>
</dbReference>
<dbReference type="KEGG" id="ehx:EMIHUDRAFT_211778"/>
<dbReference type="HOGENOM" id="CLU_2351079_0_0_1"/>
<keyword evidence="7" id="KW-1185">Reference proteome</keyword>
<reference evidence="7" key="1">
    <citation type="journal article" date="2013" name="Nature">
        <title>Pan genome of the phytoplankton Emiliania underpins its global distribution.</title>
        <authorList>
            <person name="Read B.A."/>
            <person name="Kegel J."/>
            <person name="Klute M.J."/>
            <person name="Kuo A."/>
            <person name="Lefebvre S.C."/>
            <person name="Maumus F."/>
            <person name="Mayer C."/>
            <person name="Miller J."/>
            <person name="Monier A."/>
            <person name="Salamov A."/>
            <person name="Young J."/>
            <person name="Aguilar M."/>
            <person name="Claverie J.M."/>
            <person name="Frickenhaus S."/>
            <person name="Gonzalez K."/>
            <person name="Herman E.K."/>
            <person name="Lin Y.C."/>
            <person name="Napier J."/>
            <person name="Ogata H."/>
            <person name="Sarno A.F."/>
            <person name="Shmutz J."/>
            <person name="Schroeder D."/>
            <person name="de Vargas C."/>
            <person name="Verret F."/>
            <person name="von Dassow P."/>
            <person name="Valentin K."/>
            <person name="Van de Peer Y."/>
            <person name="Wheeler G."/>
            <person name="Dacks J.B."/>
            <person name="Delwiche C.F."/>
            <person name="Dyhrman S.T."/>
            <person name="Glockner G."/>
            <person name="John U."/>
            <person name="Richards T."/>
            <person name="Worden A.Z."/>
            <person name="Zhang X."/>
            <person name="Grigoriev I.V."/>
            <person name="Allen A.E."/>
            <person name="Bidle K."/>
            <person name="Borodovsky M."/>
            <person name="Bowler C."/>
            <person name="Brownlee C."/>
            <person name="Cock J.M."/>
            <person name="Elias M."/>
            <person name="Gladyshev V.N."/>
            <person name="Groth M."/>
            <person name="Guda C."/>
            <person name="Hadaegh A."/>
            <person name="Iglesias-Rodriguez M.D."/>
            <person name="Jenkins J."/>
            <person name="Jones B.M."/>
            <person name="Lawson T."/>
            <person name="Leese F."/>
            <person name="Lindquist E."/>
            <person name="Lobanov A."/>
            <person name="Lomsadze A."/>
            <person name="Malik S.B."/>
            <person name="Marsh M.E."/>
            <person name="Mackinder L."/>
            <person name="Mock T."/>
            <person name="Mueller-Roeber B."/>
            <person name="Pagarete A."/>
            <person name="Parker M."/>
            <person name="Probert I."/>
            <person name="Quesneville H."/>
            <person name="Raines C."/>
            <person name="Rensing S.A."/>
            <person name="Riano-Pachon D.M."/>
            <person name="Richier S."/>
            <person name="Rokitta S."/>
            <person name="Shiraiwa Y."/>
            <person name="Soanes D.M."/>
            <person name="van der Giezen M."/>
            <person name="Wahlund T.M."/>
            <person name="Williams B."/>
            <person name="Wilson W."/>
            <person name="Wolfe G."/>
            <person name="Wurch L.L."/>
        </authorList>
    </citation>
    <scope>NUCLEOTIDE SEQUENCE</scope>
</reference>
<proteinExistence type="predicted"/>
<keyword evidence="3" id="KW-0949">S-adenosyl-L-methionine</keyword>
<dbReference type="Pfam" id="PF00856">
    <property type="entry name" value="SET"/>
    <property type="match status" value="1"/>
</dbReference>
<feature type="signal peptide" evidence="4">
    <location>
        <begin position="1"/>
        <end position="21"/>
    </location>
</feature>
<keyword evidence="1" id="KW-0489">Methyltransferase</keyword>
<feature type="domain" description="SET" evidence="5">
    <location>
        <begin position="21"/>
        <end position="70"/>
    </location>
</feature>
<dbReference type="GO" id="GO:0045814">
    <property type="term" value="P:negative regulation of gene expression, epigenetic"/>
    <property type="evidence" value="ECO:0007669"/>
    <property type="project" value="TreeGrafter"/>
</dbReference>
<dbReference type="SUPFAM" id="SSF82199">
    <property type="entry name" value="SET domain"/>
    <property type="match status" value="1"/>
</dbReference>
<feature type="chain" id="PRO_5044291202" description="SET domain-containing protein" evidence="4">
    <location>
        <begin position="22"/>
        <end position="97"/>
    </location>
</feature>
<dbReference type="RefSeq" id="XP_005766792.1">
    <property type="nucleotide sequence ID" value="XM_005766735.1"/>
</dbReference>
<accession>A0A0D3ISX8</accession>
<organism evidence="6 7">
    <name type="scientific">Emiliania huxleyi (strain CCMP1516)</name>
    <dbReference type="NCBI Taxonomy" id="280463"/>
    <lineage>
        <taxon>Eukaryota</taxon>
        <taxon>Haptista</taxon>
        <taxon>Haptophyta</taxon>
        <taxon>Prymnesiophyceae</taxon>
        <taxon>Isochrysidales</taxon>
        <taxon>Noelaerhabdaceae</taxon>
        <taxon>Emiliania</taxon>
    </lineage>
</organism>
<dbReference type="InterPro" id="IPR046341">
    <property type="entry name" value="SET_dom_sf"/>
</dbReference>
<dbReference type="STRING" id="2903.R1BW05"/>
<evidence type="ECO:0000256" key="4">
    <source>
        <dbReference type="SAM" id="SignalP"/>
    </source>
</evidence>
<dbReference type="GeneID" id="17260473"/>